<feature type="chain" id="PRO_5046796014" evidence="2">
    <location>
        <begin position="28"/>
        <end position="171"/>
    </location>
</feature>
<dbReference type="Proteomes" id="UP000466332">
    <property type="component" value="Unassembled WGS sequence"/>
</dbReference>
<keyword evidence="4" id="KW-1185">Reference proteome</keyword>
<dbReference type="EMBL" id="WWCS01000027">
    <property type="protein sequence ID" value="MYN42928.1"/>
    <property type="molecule type" value="Genomic_DNA"/>
</dbReference>
<reference evidence="3 4" key="1">
    <citation type="submission" date="2019-12" db="EMBL/GenBank/DDBJ databases">
        <title>Novel species isolated from a subtropical stream in China.</title>
        <authorList>
            <person name="Lu H."/>
        </authorList>
    </citation>
    <scope>NUCLEOTIDE SEQUENCE [LARGE SCALE GENOMIC DNA]</scope>
    <source>
        <strain evidence="3 4">FT109W</strain>
    </source>
</reference>
<dbReference type="RefSeq" id="WP_161047805.1">
    <property type="nucleotide sequence ID" value="NZ_WWCS01000027.1"/>
</dbReference>
<feature type="compositionally biased region" description="Polar residues" evidence="1">
    <location>
        <begin position="125"/>
        <end position="143"/>
    </location>
</feature>
<evidence type="ECO:0000256" key="2">
    <source>
        <dbReference type="SAM" id="SignalP"/>
    </source>
</evidence>
<evidence type="ECO:0000313" key="3">
    <source>
        <dbReference type="EMBL" id="MYN42928.1"/>
    </source>
</evidence>
<accession>A0ABW9WP15</accession>
<evidence type="ECO:0000256" key="1">
    <source>
        <dbReference type="SAM" id="MobiDB-lite"/>
    </source>
</evidence>
<gene>
    <name evidence="3" type="ORF">GTP55_26650</name>
</gene>
<sequence length="171" mass="17900">MMRRAALCAVTARLILLAALLPPSAQAQVTLGRLFSTPAERASMEASRSVAAGPPVNPQDQQQQQQQPPPGMPGMPAANAGPPGAPGGASAVPEPPPPVLIMSGILRRSDNRTTVWLNDEPQYGAQKSTSQRPGAGTPNVTVTLPSGKKIILKAGQRYDLTEGRIKDINEP</sequence>
<feature type="region of interest" description="Disordered" evidence="1">
    <location>
        <begin position="40"/>
        <end position="105"/>
    </location>
</feature>
<protein>
    <submittedName>
        <fullName evidence="3">Uncharacterized protein</fullName>
    </submittedName>
</protein>
<feature type="signal peptide" evidence="2">
    <location>
        <begin position="1"/>
        <end position="27"/>
    </location>
</feature>
<proteinExistence type="predicted"/>
<evidence type="ECO:0000313" key="4">
    <source>
        <dbReference type="Proteomes" id="UP000466332"/>
    </source>
</evidence>
<feature type="region of interest" description="Disordered" evidence="1">
    <location>
        <begin position="117"/>
        <end position="143"/>
    </location>
</feature>
<feature type="compositionally biased region" description="Low complexity" evidence="1">
    <location>
        <begin position="74"/>
        <end position="92"/>
    </location>
</feature>
<keyword evidence="2" id="KW-0732">Signal</keyword>
<organism evidence="3 4">
    <name type="scientific">Duganella margarita</name>
    <dbReference type="NCBI Taxonomy" id="2692170"/>
    <lineage>
        <taxon>Bacteria</taxon>
        <taxon>Pseudomonadati</taxon>
        <taxon>Pseudomonadota</taxon>
        <taxon>Betaproteobacteria</taxon>
        <taxon>Burkholderiales</taxon>
        <taxon>Oxalobacteraceae</taxon>
        <taxon>Telluria group</taxon>
        <taxon>Duganella</taxon>
    </lineage>
</organism>
<name>A0ABW9WP15_9BURK</name>
<comment type="caution">
    <text evidence="3">The sequence shown here is derived from an EMBL/GenBank/DDBJ whole genome shotgun (WGS) entry which is preliminary data.</text>
</comment>